<accession>A0A8H5AAD3</accession>
<evidence type="ECO:0000256" key="1">
    <source>
        <dbReference type="SAM" id="MobiDB-lite"/>
    </source>
</evidence>
<sequence length="150" mass="16285">MKIVPLIYGRQSVSRERSYGVDGGQNGNYVPCTGVYSPLNTKPKSQDGSDEVKAGTNIQDYEVNECKLARSGAGFCHVPSTDDDTAQVGCKIREKYENMSPGDDVHATSATEWASIRQTPHRPLGDSSSQATEGRWTYATEDDSYGTPQG</sequence>
<feature type="region of interest" description="Disordered" evidence="1">
    <location>
        <begin position="115"/>
        <end position="150"/>
    </location>
</feature>
<protein>
    <submittedName>
        <fullName evidence="2">Uncharacterized protein</fullName>
    </submittedName>
</protein>
<dbReference type="Proteomes" id="UP000558688">
    <property type="component" value="Unassembled WGS sequence"/>
</dbReference>
<organism evidence="2 3">
    <name type="scientific">Fusarium oxysporum</name>
    <name type="common">Fusarium vascular wilt</name>
    <dbReference type="NCBI Taxonomy" id="5507"/>
    <lineage>
        <taxon>Eukaryota</taxon>
        <taxon>Fungi</taxon>
        <taxon>Dikarya</taxon>
        <taxon>Ascomycota</taxon>
        <taxon>Pezizomycotina</taxon>
        <taxon>Sordariomycetes</taxon>
        <taxon>Hypocreomycetidae</taxon>
        <taxon>Hypocreales</taxon>
        <taxon>Nectriaceae</taxon>
        <taxon>Fusarium</taxon>
        <taxon>Fusarium oxysporum species complex</taxon>
    </lineage>
</organism>
<proteinExistence type="predicted"/>
<evidence type="ECO:0000313" key="2">
    <source>
        <dbReference type="EMBL" id="KAF5260476.1"/>
    </source>
</evidence>
<evidence type="ECO:0000313" key="3">
    <source>
        <dbReference type="Proteomes" id="UP000558688"/>
    </source>
</evidence>
<comment type="caution">
    <text evidence="2">The sequence shown here is derived from an EMBL/GenBank/DDBJ whole genome shotgun (WGS) entry which is preliminary data.</text>
</comment>
<dbReference type="AlphaFoldDB" id="A0A8H5AAD3"/>
<name>A0A8H5AAD3_FUSOX</name>
<dbReference type="EMBL" id="JAAFOW010001470">
    <property type="protein sequence ID" value="KAF5260476.1"/>
    <property type="molecule type" value="Genomic_DNA"/>
</dbReference>
<reference evidence="2" key="1">
    <citation type="submission" date="2020-02" db="EMBL/GenBank/DDBJ databases">
        <title>Identification and distribution of gene clusters putatively required for synthesis of sphingolipid metabolism inhibitors in phylogenetically diverse species of the filamentous fungus Fusarium.</title>
        <authorList>
            <person name="Kim H.-S."/>
            <person name="Busman M."/>
            <person name="Brown D.W."/>
            <person name="Divon H."/>
            <person name="Uhlig S."/>
            <person name="Proctor R.H."/>
        </authorList>
    </citation>
    <scope>NUCLEOTIDE SEQUENCE [LARGE SCALE GENOMIC DNA]</scope>
    <source>
        <strain evidence="2">NRRL 39464</strain>
    </source>
</reference>
<gene>
    <name evidence="2" type="ORF">FOXYS1_8867</name>
</gene>